<dbReference type="Proteomes" id="UP000289555">
    <property type="component" value="Chromosome"/>
</dbReference>
<evidence type="ECO:0000256" key="3">
    <source>
        <dbReference type="ARBA" id="ARBA00022448"/>
    </source>
</evidence>
<comment type="similarity">
    <text evidence="2">Belongs to the BCCT transporter (TC 2.A.15) family.</text>
</comment>
<keyword evidence="5 8" id="KW-0812">Transmembrane</keyword>
<sequence>MFAFVAGPTIFSLALGVESFGVFIDNFLTKSLFTGAAGEDQWPQWWSIFYWAVWFSWAPVAALFLGKISCGYTVREFLRVNLLYPALFASIWIVIFSGTALYYQAHTGIDLYALLNDRGVENVLYELFRQLPFSGLWIPLLLFIAYISYVTAADSQTDAIGNLCTRGLTADSDLNAGITMKVTWGVIVGIVAWVMVSFVGIDGVKMLSNLGGLPALFIVLIATGSLWVWLKNPEQLNRVPKLTSNKRDS</sequence>
<comment type="subcellular location">
    <subcellularLocation>
        <location evidence="1">Cell membrane</location>
        <topology evidence="1">Multi-pass membrane protein</topology>
    </subcellularLocation>
</comment>
<keyword evidence="4" id="KW-1003">Cell membrane</keyword>
<accession>A0ABN5WZA0</accession>
<evidence type="ECO:0000256" key="7">
    <source>
        <dbReference type="ARBA" id="ARBA00023136"/>
    </source>
</evidence>
<proteinExistence type="inferred from homology"/>
<dbReference type="PANTHER" id="PTHR30047:SF7">
    <property type="entry name" value="HIGH-AFFINITY CHOLINE TRANSPORT PROTEIN"/>
    <property type="match status" value="1"/>
</dbReference>
<name>A0ABN5WZA0_9GAMM</name>
<dbReference type="PANTHER" id="PTHR30047">
    <property type="entry name" value="HIGH-AFFINITY CHOLINE TRANSPORT PROTEIN-RELATED"/>
    <property type="match status" value="1"/>
</dbReference>
<evidence type="ECO:0000256" key="8">
    <source>
        <dbReference type="SAM" id="Phobius"/>
    </source>
</evidence>
<evidence type="ECO:0000256" key="5">
    <source>
        <dbReference type="ARBA" id="ARBA00022692"/>
    </source>
</evidence>
<evidence type="ECO:0000313" key="10">
    <source>
        <dbReference type="Proteomes" id="UP000289555"/>
    </source>
</evidence>
<feature type="transmembrane region" description="Helical" evidence="8">
    <location>
        <begin position="182"/>
        <end position="201"/>
    </location>
</feature>
<feature type="transmembrane region" description="Helical" evidence="8">
    <location>
        <begin position="131"/>
        <end position="152"/>
    </location>
</feature>
<organism evidence="9 10">
    <name type="scientific">Vreelandella olivaria</name>
    <dbReference type="NCBI Taxonomy" id="390919"/>
    <lineage>
        <taxon>Bacteria</taxon>
        <taxon>Pseudomonadati</taxon>
        <taxon>Pseudomonadota</taxon>
        <taxon>Gammaproteobacteria</taxon>
        <taxon>Oceanospirillales</taxon>
        <taxon>Halomonadaceae</taxon>
        <taxon>Vreelandella</taxon>
    </lineage>
</organism>
<evidence type="ECO:0000256" key="4">
    <source>
        <dbReference type="ARBA" id="ARBA00022475"/>
    </source>
</evidence>
<feature type="transmembrane region" description="Helical" evidence="8">
    <location>
        <begin position="213"/>
        <end position="230"/>
    </location>
</feature>
<dbReference type="EMBL" id="AP019416">
    <property type="protein sequence ID" value="BBI52167.1"/>
    <property type="molecule type" value="Genomic_DNA"/>
</dbReference>
<feature type="transmembrane region" description="Helical" evidence="8">
    <location>
        <begin position="82"/>
        <end position="103"/>
    </location>
</feature>
<evidence type="ECO:0000256" key="1">
    <source>
        <dbReference type="ARBA" id="ARBA00004651"/>
    </source>
</evidence>
<gene>
    <name evidence="9" type="ORF">HORIV_45880</name>
</gene>
<keyword evidence="10" id="KW-1185">Reference proteome</keyword>
<keyword evidence="3" id="KW-0813">Transport</keyword>
<dbReference type="InterPro" id="IPR000060">
    <property type="entry name" value="BCCT_transptr"/>
</dbReference>
<evidence type="ECO:0000313" key="9">
    <source>
        <dbReference type="EMBL" id="BBI52167.1"/>
    </source>
</evidence>
<dbReference type="Pfam" id="PF02028">
    <property type="entry name" value="BCCT"/>
    <property type="match status" value="1"/>
</dbReference>
<reference evidence="10" key="1">
    <citation type="journal article" date="2019" name="Microbiol. Resour. Announc.">
        <title>Complete Genome Sequence of Halomonas olivaria, a Moderately Halophilic Bacterium Isolated from Olive Processing Effluents, Obtained by Nanopore Sequencing.</title>
        <authorList>
            <person name="Nagata S."/>
            <person name="Ii K.M."/>
            <person name="Tsukimi T."/>
            <person name="Miura M.C."/>
            <person name="Galipon J."/>
            <person name="Arakawa K."/>
        </authorList>
    </citation>
    <scope>NUCLEOTIDE SEQUENCE [LARGE SCALE GENOMIC DNA]</scope>
    <source>
        <strain evidence="10">TYRC17</strain>
    </source>
</reference>
<keyword evidence="7 8" id="KW-0472">Membrane</keyword>
<evidence type="ECO:0000256" key="2">
    <source>
        <dbReference type="ARBA" id="ARBA00005658"/>
    </source>
</evidence>
<feature type="transmembrane region" description="Helical" evidence="8">
    <location>
        <begin position="48"/>
        <end position="70"/>
    </location>
</feature>
<keyword evidence="6 8" id="KW-1133">Transmembrane helix</keyword>
<protein>
    <submittedName>
        <fullName evidence="9">Uncharacterized protein</fullName>
    </submittedName>
</protein>
<evidence type="ECO:0000256" key="6">
    <source>
        <dbReference type="ARBA" id="ARBA00022989"/>
    </source>
</evidence>